<organism evidence="1 2">
    <name type="scientific">Marinomonas fungiae</name>
    <dbReference type="NCBI Taxonomy" id="1137284"/>
    <lineage>
        <taxon>Bacteria</taxon>
        <taxon>Pseudomonadati</taxon>
        <taxon>Pseudomonadota</taxon>
        <taxon>Gammaproteobacteria</taxon>
        <taxon>Oceanospirillales</taxon>
        <taxon>Oceanospirillaceae</taxon>
        <taxon>Marinomonas</taxon>
    </lineage>
</organism>
<dbReference type="GO" id="GO:0015473">
    <property type="term" value="F:fimbrial usher porin activity"/>
    <property type="evidence" value="ECO:0007669"/>
    <property type="project" value="InterPro"/>
</dbReference>
<dbReference type="AlphaFoldDB" id="A0A0K6IIZ4"/>
<sequence>MVTSNKSNQHHVRYWSAIKPLLLFFIFTSLSALSQEMVLNPTGRDIQLTSLIRISDTVLGEADISITADNRILLPKDSTLVLLAPVVTQEGIQRLSATTTDETLSQHHFEQSGLGLTFDFASLECIVTVPPELSLRQRLTLREEDDLHNYVDPSTLSGYVNVALSANKSEFIDLESDRQSLYRSQFDSALNIGNLNFEYESFFENGSEVDSNYVREGSRLNIDYPNQGSRLVIGDMYNGGKAFQDSADILGVGITRDFTLIPTRNVRPRATQSFTLQRTSNVDVYVDGIAVRRLTLGAGSYDLNDIPLARGNNDVELVITDRSGNEERIKFSIATADNLLNSGEFEYSLMYGAPSEIKDGKRDYLTDERILHDYFDVGISPWLTLGINSQIREDLYQYGVNALIASSWGVTEFNASQSSHPKYGRGNAYRVAFDAQFSNTNPLQPQLRFSYENLTNNFTGISGFDAPDEDISLTNHYISAFGSVYLTRSLRTALTLNYRVGVDSKNDYLIASPSLSGRLFDTPATWSARMNYKHSKIGDSDLGATLTLSWPLSKRTRLVNRYATPLNEKSIDYSYQNNIGNTGGISTFASALTNEEVDTNLNAGVNYAANRFEVNASHTSRFDQPNGDVRNHSTDVTISSAIAFSGSSVTMGRPVREAFAIVQKHSSLADNELAIDPTRDGKNARVYLHGDTTALIPDLVSYNSQLISYDVKDLPPGYDLGDGAFRIKPGYKKGYSLQVGSDAALTVIGKLIDRQSNTPISLVAGTAHYLGKSQQPPIDFFTNRNGIFAISGLKPGDYELTLDTTKKESAIINLDEKSNTLIRLGDLYVD</sequence>
<dbReference type="EMBL" id="CYHG01000003">
    <property type="protein sequence ID" value="CUB03302.1"/>
    <property type="molecule type" value="Genomic_DNA"/>
</dbReference>
<dbReference type="GO" id="GO:0009297">
    <property type="term" value="P:pilus assembly"/>
    <property type="evidence" value="ECO:0007669"/>
    <property type="project" value="InterPro"/>
</dbReference>
<dbReference type="RefSeq" id="WP_211262018.1">
    <property type="nucleotide sequence ID" value="NZ_CYHG01000003.1"/>
</dbReference>
<name>A0A0K6IIZ4_9GAMM</name>
<gene>
    <name evidence="1" type="ORF">Ga0061065_103152</name>
</gene>
<dbReference type="PANTHER" id="PTHR30451">
    <property type="entry name" value="OUTER MEMBRANE USHER PROTEIN"/>
    <property type="match status" value="1"/>
</dbReference>
<dbReference type="GO" id="GO:0009279">
    <property type="term" value="C:cell outer membrane"/>
    <property type="evidence" value="ECO:0007669"/>
    <property type="project" value="TreeGrafter"/>
</dbReference>
<protein>
    <submittedName>
        <fullName evidence="1">Outer membrane usher protein FimD/PapC</fullName>
    </submittedName>
</protein>
<dbReference type="Pfam" id="PF00577">
    <property type="entry name" value="Usher"/>
    <property type="match status" value="1"/>
</dbReference>
<dbReference type="STRING" id="1137284.GCA_001418205_01150"/>
<dbReference type="Gene3D" id="2.60.40.3110">
    <property type="match status" value="1"/>
</dbReference>
<dbReference type="Proteomes" id="UP000182769">
    <property type="component" value="Unassembled WGS sequence"/>
</dbReference>
<evidence type="ECO:0000313" key="2">
    <source>
        <dbReference type="Proteomes" id="UP000182769"/>
    </source>
</evidence>
<accession>A0A0K6IIZ4</accession>
<evidence type="ECO:0000313" key="1">
    <source>
        <dbReference type="EMBL" id="CUB03302.1"/>
    </source>
</evidence>
<dbReference type="InterPro" id="IPR000015">
    <property type="entry name" value="Fimb_usher"/>
</dbReference>
<reference evidence="2" key="1">
    <citation type="submission" date="2015-08" db="EMBL/GenBank/DDBJ databases">
        <authorList>
            <person name="Varghese N."/>
        </authorList>
    </citation>
    <scope>NUCLEOTIDE SEQUENCE [LARGE SCALE GENOMIC DNA]</scope>
    <source>
        <strain evidence="2">JCM 18476</strain>
    </source>
</reference>
<dbReference type="PANTHER" id="PTHR30451:SF5">
    <property type="entry name" value="SLR0019 PROTEIN"/>
    <property type="match status" value="1"/>
</dbReference>
<proteinExistence type="predicted"/>
<keyword evidence="2" id="KW-1185">Reference proteome</keyword>